<accession>A0A4S8QXU2</accession>
<dbReference type="Pfam" id="PF04724">
    <property type="entry name" value="Glyco_transf_17"/>
    <property type="match status" value="1"/>
</dbReference>
<dbReference type="InterPro" id="IPR006813">
    <property type="entry name" value="Glyco_trans_17"/>
</dbReference>
<dbReference type="PANTHER" id="PTHR12224:SF0">
    <property type="entry name" value="BETA-1,4-MANNOSYL-GLYCOPROTEIN 4-BETA-N-ACETYLGLUCOSAMINYLTRANSFERASE"/>
    <property type="match status" value="1"/>
</dbReference>
<dbReference type="Proteomes" id="UP000308671">
    <property type="component" value="Unassembled WGS sequence"/>
</dbReference>
<dbReference type="OrthoDB" id="6474464at2759"/>
<evidence type="ECO:0000313" key="2">
    <source>
        <dbReference type="Proteomes" id="UP000308671"/>
    </source>
</evidence>
<dbReference type="GO" id="GO:0003830">
    <property type="term" value="F:beta-1,4-mannosylglycoprotein 4-beta-N-acetylglucosaminyltransferase activity"/>
    <property type="evidence" value="ECO:0007669"/>
    <property type="project" value="InterPro"/>
</dbReference>
<proteinExistence type="predicted"/>
<dbReference type="AlphaFoldDB" id="A0A4S8QXU2"/>
<organism evidence="1 2">
    <name type="scientific">Botrytis galanthina</name>
    <dbReference type="NCBI Taxonomy" id="278940"/>
    <lineage>
        <taxon>Eukaryota</taxon>
        <taxon>Fungi</taxon>
        <taxon>Dikarya</taxon>
        <taxon>Ascomycota</taxon>
        <taxon>Pezizomycotina</taxon>
        <taxon>Leotiomycetes</taxon>
        <taxon>Helotiales</taxon>
        <taxon>Sclerotiniaceae</taxon>
        <taxon>Botrytis</taxon>
    </lineage>
</organism>
<evidence type="ECO:0008006" key="3">
    <source>
        <dbReference type="Google" id="ProtNLM"/>
    </source>
</evidence>
<dbReference type="GO" id="GO:0006044">
    <property type="term" value="P:N-acetylglucosamine metabolic process"/>
    <property type="evidence" value="ECO:0007669"/>
    <property type="project" value="TreeGrafter"/>
</dbReference>
<gene>
    <name evidence="1" type="ORF">BGAL_0220g00050</name>
</gene>
<dbReference type="GO" id="GO:0016020">
    <property type="term" value="C:membrane"/>
    <property type="evidence" value="ECO:0007669"/>
    <property type="project" value="InterPro"/>
</dbReference>
<keyword evidence="2" id="KW-1185">Reference proteome</keyword>
<protein>
    <recommendedName>
        <fullName evidence="3">Glycosyltransferase family 17 protein</fullName>
    </recommendedName>
</protein>
<dbReference type="EMBL" id="PQXL01000220">
    <property type="protein sequence ID" value="THV48922.1"/>
    <property type="molecule type" value="Genomic_DNA"/>
</dbReference>
<reference evidence="1 2" key="1">
    <citation type="submission" date="2017-12" db="EMBL/GenBank/DDBJ databases">
        <title>Comparative genomics of Botrytis spp.</title>
        <authorList>
            <person name="Valero-Jimenez C.A."/>
            <person name="Tapia P."/>
            <person name="Veloso J."/>
            <person name="Silva-Moreno E."/>
            <person name="Staats M."/>
            <person name="Valdes J.H."/>
            <person name="Van Kan J.A.L."/>
        </authorList>
    </citation>
    <scope>NUCLEOTIDE SEQUENCE [LARGE SCALE GENOMIC DNA]</scope>
    <source>
        <strain evidence="1 2">MUCL435</strain>
    </source>
</reference>
<evidence type="ECO:0000313" key="1">
    <source>
        <dbReference type="EMBL" id="THV48922.1"/>
    </source>
</evidence>
<comment type="caution">
    <text evidence="1">The sequence shown here is derived from an EMBL/GenBank/DDBJ whole genome shotgun (WGS) entry which is preliminary data.</text>
</comment>
<sequence length="365" mass="42128">MVALMRRSPGALLRKLLPLLPCVAILLVLNLFFYSSSDISQLGFSSKTIGSRHNICEAQGWRQYQPERPRKVYDLFMLSSELDWLEIRLHTLADHVDYFVIVESNMTFTGLSKPLLFLDNQSRFSQFSSKIIYHLLENRPLTSRRTWDYEDYQRNAMFTQVIPRLDGTKTANIGDVLLVSDIDEIPRPETLDLLRACDFDKRLTLSSRFYYYGFQFLHKGPEWPHPQATIYAGPTKTILPADLRNGEGGFRLFNYFQKRNLANASWHCSSCFSTIAETLNKMASFSHTTLNREVYRNEARIVDRVRKGLDLWDREGEDYEILMGNSDIPGWVGNNSEKFGYLLRREGENAGFVDYVANGGDGMTY</sequence>
<name>A0A4S8QXU2_9HELO</name>
<dbReference type="PANTHER" id="PTHR12224">
    <property type="entry name" value="BETA-1,4-MANNOSYL-GLYCOPROTEIN BETA-1,4-N-ACETYLGLUCOSAMINYL-TRANSFERASE"/>
    <property type="match status" value="1"/>
</dbReference>